<feature type="domain" description="F-box" evidence="1">
    <location>
        <begin position="1"/>
        <end position="51"/>
    </location>
</feature>
<sequence length="110" mass="12491">METLPLELVQRIFAYLNLASVRDAALSCRTFFDAFKSAEVLITSEILLRQIDPSVLPEAILVQKSWQLGKPSAGQATKFAQDHLSSRLPAPTQWRLVDALVLERFHRYVH</sequence>
<dbReference type="Pfam" id="PF12937">
    <property type="entry name" value="F-box-like"/>
    <property type="match status" value="1"/>
</dbReference>
<organism evidence="2 3">
    <name type="scientific">Apiospora aurea</name>
    <dbReference type="NCBI Taxonomy" id="335848"/>
    <lineage>
        <taxon>Eukaryota</taxon>
        <taxon>Fungi</taxon>
        <taxon>Dikarya</taxon>
        <taxon>Ascomycota</taxon>
        <taxon>Pezizomycotina</taxon>
        <taxon>Sordariomycetes</taxon>
        <taxon>Xylariomycetidae</taxon>
        <taxon>Amphisphaeriales</taxon>
        <taxon>Apiosporaceae</taxon>
        <taxon>Apiospora</taxon>
    </lineage>
</organism>
<dbReference type="GeneID" id="92073167"/>
<dbReference type="EMBL" id="JAQQWE010000003">
    <property type="protein sequence ID" value="KAK7959029.1"/>
    <property type="molecule type" value="Genomic_DNA"/>
</dbReference>
<proteinExistence type="predicted"/>
<comment type="caution">
    <text evidence="2">The sequence shown here is derived from an EMBL/GenBank/DDBJ whole genome shotgun (WGS) entry which is preliminary data.</text>
</comment>
<dbReference type="InterPro" id="IPR001810">
    <property type="entry name" value="F-box_dom"/>
</dbReference>
<name>A0ABR1QL01_9PEZI</name>
<dbReference type="RefSeq" id="XP_066702732.1">
    <property type="nucleotide sequence ID" value="XM_066840105.1"/>
</dbReference>
<evidence type="ECO:0000259" key="1">
    <source>
        <dbReference type="PROSITE" id="PS50181"/>
    </source>
</evidence>
<evidence type="ECO:0000313" key="2">
    <source>
        <dbReference type="EMBL" id="KAK7959029.1"/>
    </source>
</evidence>
<evidence type="ECO:0000313" key="3">
    <source>
        <dbReference type="Proteomes" id="UP001391051"/>
    </source>
</evidence>
<dbReference type="Proteomes" id="UP001391051">
    <property type="component" value="Unassembled WGS sequence"/>
</dbReference>
<dbReference type="PROSITE" id="PS50181">
    <property type="entry name" value="FBOX"/>
    <property type="match status" value="1"/>
</dbReference>
<protein>
    <recommendedName>
        <fullName evidence="1">F-box domain-containing protein</fullName>
    </recommendedName>
</protein>
<dbReference type="InterPro" id="IPR036047">
    <property type="entry name" value="F-box-like_dom_sf"/>
</dbReference>
<accession>A0ABR1QL01</accession>
<dbReference type="SUPFAM" id="SSF81383">
    <property type="entry name" value="F-box domain"/>
    <property type="match status" value="1"/>
</dbReference>
<gene>
    <name evidence="2" type="ORF">PG986_003883</name>
</gene>
<reference evidence="2 3" key="1">
    <citation type="submission" date="2023-01" db="EMBL/GenBank/DDBJ databases">
        <title>Analysis of 21 Apiospora genomes using comparative genomics revels a genus with tremendous synthesis potential of carbohydrate active enzymes and secondary metabolites.</title>
        <authorList>
            <person name="Sorensen T."/>
        </authorList>
    </citation>
    <scope>NUCLEOTIDE SEQUENCE [LARGE SCALE GENOMIC DNA]</scope>
    <source>
        <strain evidence="2 3">CBS 24483</strain>
    </source>
</reference>
<keyword evidence="3" id="KW-1185">Reference proteome</keyword>